<dbReference type="EMBL" id="JALJRB010000001">
    <property type="protein sequence ID" value="MCJ8499016.1"/>
    <property type="molecule type" value="Genomic_DNA"/>
</dbReference>
<reference evidence="2" key="1">
    <citation type="submission" date="2022-04" db="EMBL/GenBank/DDBJ databases">
        <title>Desulfatitalea alkaliphila sp. nov., a novel anaerobic sulfate-reducing bacterium isolated from terrestrial mud volcano, Taman Peninsula, Russia.</title>
        <authorList>
            <person name="Khomyakova M.A."/>
            <person name="Merkel A.Y."/>
            <person name="Slobodkin A.I."/>
        </authorList>
    </citation>
    <scope>NUCLEOTIDE SEQUENCE</scope>
    <source>
        <strain evidence="2">M08but</strain>
    </source>
</reference>
<evidence type="ECO:0000256" key="1">
    <source>
        <dbReference type="SAM" id="Phobius"/>
    </source>
</evidence>
<keyword evidence="3" id="KW-1185">Reference proteome</keyword>
<feature type="transmembrane region" description="Helical" evidence="1">
    <location>
        <begin position="155"/>
        <end position="174"/>
    </location>
</feature>
<feature type="transmembrane region" description="Helical" evidence="1">
    <location>
        <begin position="69"/>
        <end position="90"/>
    </location>
</feature>
<feature type="transmembrane region" description="Helical" evidence="1">
    <location>
        <begin position="110"/>
        <end position="135"/>
    </location>
</feature>
<name>A0AA41R198_9BACT</name>
<evidence type="ECO:0000313" key="3">
    <source>
        <dbReference type="Proteomes" id="UP001165427"/>
    </source>
</evidence>
<feature type="transmembrane region" description="Helical" evidence="1">
    <location>
        <begin position="6"/>
        <end position="24"/>
    </location>
</feature>
<dbReference type="Pfam" id="PF04143">
    <property type="entry name" value="Sulf_transp"/>
    <property type="match status" value="1"/>
</dbReference>
<comment type="caution">
    <text evidence="2">The sequence shown here is derived from an EMBL/GenBank/DDBJ whole genome shotgun (WGS) entry which is preliminary data.</text>
</comment>
<sequence>MGSEIWLGLFSGIAFGFVIQRVGATNADKMAKAHLMLQGGIPKFMLMAIILSAIGLLGLEAAGVANTRVLPTSLVATGVAGILFGIGWGFCGYCPGTTWAAAGEGRMDAVFALIGGLAGAAVFAHLHGYLVPLLYDPFNVGQITLADWTASRPAAVILLVSIFGLCIGAINFLWKEKNDGRTQ</sequence>
<organism evidence="2 3">
    <name type="scientific">Desulfatitalea alkaliphila</name>
    <dbReference type="NCBI Taxonomy" id="2929485"/>
    <lineage>
        <taxon>Bacteria</taxon>
        <taxon>Pseudomonadati</taxon>
        <taxon>Thermodesulfobacteriota</taxon>
        <taxon>Desulfobacteria</taxon>
        <taxon>Desulfobacterales</taxon>
        <taxon>Desulfosarcinaceae</taxon>
        <taxon>Desulfatitalea</taxon>
    </lineage>
</organism>
<protein>
    <submittedName>
        <fullName evidence="2">YeeE/YedE family protein</fullName>
    </submittedName>
</protein>
<evidence type="ECO:0000313" key="2">
    <source>
        <dbReference type="EMBL" id="MCJ8499016.1"/>
    </source>
</evidence>
<gene>
    <name evidence="2" type="ORF">MRX98_00405</name>
</gene>
<dbReference type="InterPro" id="IPR007272">
    <property type="entry name" value="Sulf_transp_TsuA/YedE"/>
</dbReference>
<keyword evidence="1" id="KW-0812">Transmembrane</keyword>
<dbReference type="AlphaFoldDB" id="A0AA41R198"/>
<dbReference type="Proteomes" id="UP001165427">
    <property type="component" value="Unassembled WGS sequence"/>
</dbReference>
<feature type="transmembrane region" description="Helical" evidence="1">
    <location>
        <begin position="44"/>
        <end position="63"/>
    </location>
</feature>
<accession>A0AA41R198</accession>
<keyword evidence="1" id="KW-0472">Membrane</keyword>
<proteinExistence type="predicted"/>
<dbReference type="RefSeq" id="WP_246902054.1">
    <property type="nucleotide sequence ID" value="NZ_JALJRB010000001.1"/>
</dbReference>
<keyword evidence="1" id="KW-1133">Transmembrane helix</keyword>